<evidence type="ECO:0000313" key="2">
    <source>
        <dbReference type="EMBL" id="SFO86588.1"/>
    </source>
</evidence>
<dbReference type="Proteomes" id="UP000270697">
    <property type="component" value="Unassembled WGS sequence"/>
</dbReference>
<keyword evidence="4" id="KW-1185">Reference proteome</keyword>
<gene>
    <name evidence="1" type="ORF">ATL45_3948</name>
    <name evidence="2" type="ORF">SAMN05421805_12796</name>
</gene>
<dbReference type="InterPro" id="IPR024411">
    <property type="entry name" value="Tail_terminator_phage"/>
</dbReference>
<protein>
    <recommendedName>
        <fullName evidence="5">Tail terminator</fullName>
    </recommendedName>
</protein>
<reference evidence="2 3" key="1">
    <citation type="submission" date="2016-10" db="EMBL/GenBank/DDBJ databases">
        <authorList>
            <person name="de Groot N.N."/>
        </authorList>
    </citation>
    <scope>NUCLEOTIDE SEQUENCE [LARGE SCALE GENOMIC DNA]</scope>
    <source>
        <strain evidence="2 3">CPCC 201259</strain>
    </source>
</reference>
<name>A0A1I5KNM1_9PSEU</name>
<organism evidence="2 3">
    <name type="scientific">Saccharopolyspora antimicrobica</name>
    <dbReference type="NCBI Taxonomy" id="455193"/>
    <lineage>
        <taxon>Bacteria</taxon>
        <taxon>Bacillati</taxon>
        <taxon>Actinomycetota</taxon>
        <taxon>Actinomycetes</taxon>
        <taxon>Pseudonocardiales</taxon>
        <taxon>Pseudonocardiaceae</taxon>
        <taxon>Saccharopolyspora</taxon>
    </lineage>
</organism>
<dbReference type="EMBL" id="RBXX01000002">
    <property type="protein sequence ID" value="RKT85601.1"/>
    <property type="molecule type" value="Genomic_DNA"/>
</dbReference>
<dbReference type="OrthoDB" id="4953313at2"/>
<evidence type="ECO:0000313" key="1">
    <source>
        <dbReference type="EMBL" id="RKT85601.1"/>
    </source>
</evidence>
<sequence>MSWTRDLAHGLAQYLADHDVGTYRPSGIYHEHETGIVIGAVPQSPPRIVALTPYPMVADPSQADDIVGLQVRARSAGPDPRDALDLTDAAFDALVGAAHLHLDGVVVHLVELTGSAPMGRDESGRYEHVTNYQLIAHHPTPNRT</sequence>
<evidence type="ECO:0000313" key="4">
    <source>
        <dbReference type="Proteomes" id="UP000270697"/>
    </source>
</evidence>
<proteinExistence type="predicted"/>
<dbReference type="AlphaFoldDB" id="A0A1I5KNM1"/>
<dbReference type="Proteomes" id="UP000199398">
    <property type="component" value="Unassembled WGS sequence"/>
</dbReference>
<dbReference type="Pfam" id="PF12691">
    <property type="entry name" value="Phage_tail_terminator_6"/>
    <property type="match status" value="1"/>
</dbReference>
<dbReference type="EMBL" id="FOUP01000027">
    <property type="protein sequence ID" value="SFO86588.1"/>
    <property type="molecule type" value="Genomic_DNA"/>
</dbReference>
<dbReference type="RefSeq" id="WP_093160093.1">
    <property type="nucleotide sequence ID" value="NZ_FOUP01000027.1"/>
</dbReference>
<dbReference type="STRING" id="455193.SAMN05421805_12796"/>
<accession>A0A1I5KNM1</accession>
<evidence type="ECO:0008006" key="5">
    <source>
        <dbReference type="Google" id="ProtNLM"/>
    </source>
</evidence>
<evidence type="ECO:0000313" key="3">
    <source>
        <dbReference type="Proteomes" id="UP000199398"/>
    </source>
</evidence>
<reference evidence="1 4" key="2">
    <citation type="submission" date="2018-10" db="EMBL/GenBank/DDBJ databases">
        <title>Sequencing the genomes of 1000 actinobacteria strains.</title>
        <authorList>
            <person name="Klenk H.-P."/>
        </authorList>
    </citation>
    <scope>NUCLEOTIDE SEQUENCE [LARGE SCALE GENOMIC DNA]</scope>
    <source>
        <strain evidence="1 4">DSM 45119</strain>
    </source>
</reference>